<dbReference type="PATRIC" id="fig|1486262.3.peg.2476"/>
<gene>
    <name evidence="1" type="ORF">TM49_11985</name>
</gene>
<evidence type="ECO:0000313" key="2">
    <source>
        <dbReference type="Proteomes" id="UP000032611"/>
    </source>
</evidence>
<evidence type="ECO:0000313" key="1">
    <source>
        <dbReference type="EMBL" id="AJY46235.1"/>
    </source>
</evidence>
<dbReference type="KEGG" id="mey:TM49_11985"/>
<reference evidence="1 2" key="1">
    <citation type="journal article" date="2015" name="Genome Announc.">
        <title>Complete genome sequence of Martelella endophytica YC6887, which has antifungal activity associated with a halophyte.</title>
        <authorList>
            <person name="Khan A."/>
            <person name="Khan H."/>
            <person name="Chung E.J."/>
            <person name="Hossain M.T."/>
            <person name="Chung Y.R."/>
        </authorList>
    </citation>
    <scope>NUCLEOTIDE SEQUENCE [LARGE SCALE GENOMIC DNA]</scope>
    <source>
        <strain evidence="1">YC6887</strain>
    </source>
</reference>
<keyword evidence="2" id="KW-1185">Reference proteome</keyword>
<accession>A0A0D5LQK6</accession>
<organism evidence="1 2">
    <name type="scientific">Martelella endophytica</name>
    <dbReference type="NCBI Taxonomy" id="1486262"/>
    <lineage>
        <taxon>Bacteria</taxon>
        <taxon>Pseudomonadati</taxon>
        <taxon>Pseudomonadota</taxon>
        <taxon>Alphaproteobacteria</taxon>
        <taxon>Hyphomicrobiales</taxon>
        <taxon>Aurantimonadaceae</taxon>
        <taxon>Martelella</taxon>
    </lineage>
</organism>
<dbReference type="EMBL" id="CP010803">
    <property type="protein sequence ID" value="AJY46235.1"/>
    <property type="molecule type" value="Genomic_DNA"/>
</dbReference>
<proteinExistence type="predicted"/>
<dbReference type="Proteomes" id="UP000032611">
    <property type="component" value="Chromosome"/>
</dbReference>
<protein>
    <submittedName>
        <fullName evidence="1">Uncharacterized protein</fullName>
    </submittedName>
</protein>
<dbReference type="HOGENOM" id="CLU_1041321_0_0_5"/>
<sequence>MSAINRVGERLSAVEDDIFGWTLEKISAVKPCLRQGDLIVFSDYEDETKRCAIVVTADCDLEQKKHANLVTLVPVVSEKTILERYLLPDDCNSKIDHIVKFALKEYKIDEKLDHLVQVELLIEALSSDAKSDPIALLMAEIISDDLREVSIEGYKDLLKRVKLHAKKASSLADQIAKRGDLMILPDAQVLGVDARIAWVRHVWQAPASSIALKTSDTSARRGERIARLSSPFRYRLTQIMAQVFSDIGLPDVPLDLKKSVMETFGDA</sequence>
<name>A0A0D5LQK6_MAREN</name>
<dbReference type="AlphaFoldDB" id="A0A0D5LQK6"/>